<dbReference type="AlphaFoldDB" id="A0A8J5JEF6"/>
<accession>A0A8J5JEF6</accession>
<keyword evidence="3" id="KW-1185">Reference proteome</keyword>
<evidence type="ECO:0000256" key="1">
    <source>
        <dbReference type="SAM" id="MobiDB-lite"/>
    </source>
</evidence>
<organism evidence="2 3">
    <name type="scientific">Homarus americanus</name>
    <name type="common">American lobster</name>
    <dbReference type="NCBI Taxonomy" id="6706"/>
    <lineage>
        <taxon>Eukaryota</taxon>
        <taxon>Metazoa</taxon>
        <taxon>Ecdysozoa</taxon>
        <taxon>Arthropoda</taxon>
        <taxon>Crustacea</taxon>
        <taxon>Multicrustacea</taxon>
        <taxon>Malacostraca</taxon>
        <taxon>Eumalacostraca</taxon>
        <taxon>Eucarida</taxon>
        <taxon>Decapoda</taxon>
        <taxon>Pleocyemata</taxon>
        <taxon>Astacidea</taxon>
        <taxon>Nephropoidea</taxon>
        <taxon>Nephropidae</taxon>
        <taxon>Homarus</taxon>
    </lineage>
</organism>
<feature type="compositionally biased region" description="Polar residues" evidence="1">
    <location>
        <begin position="51"/>
        <end position="68"/>
    </location>
</feature>
<dbReference type="EMBL" id="JAHLQT010042139">
    <property type="protein sequence ID" value="KAG7155294.1"/>
    <property type="molecule type" value="Genomic_DNA"/>
</dbReference>
<evidence type="ECO:0000313" key="3">
    <source>
        <dbReference type="Proteomes" id="UP000747542"/>
    </source>
</evidence>
<sequence length="94" mass="10531">MQEDQTPITPQLQVEQTTPLSQISDKKKSLPPERSLKTVKPQAPCNRSRGIEQQGQTVSKHTFTGKSDSTLKRAEKTPEIPPKTSPRCPRNSHQ</sequence>
<comment type="caution">
    <text evidence="2">The sequence shown here is derived from an EMBL/GenBank/DDBJ whole genome shotgun (WGS) entry which is preliminary data.</text>
</comment>
<reference evidence="2" key="1">
    <citation type="journal article" date="2021" name="Sci. Adv.">
        <title>The American lobster genome reveals insights on longevity, neural, and immune adaptations.</title>
        <authorList>
            <person name="Polinski J.M."/>
            <person name="Zimin A.V."/>
            <person name="Clark K.F."/>
            <person name="Kohn A.B."/>
            <person name="Sadowski N."/>
            <person name="Timp W."/>
            <person name="Ptitsyn A."/>
            <person name="Khanna P."/>
            <person name="Romanova D.Y."/>
            <person name="Williams P."/>
            <person name="Greenwood S.J."/>
            <person name="Moroz L.L."/>
            <person name="Walt D.R."/>
            <person name="Bodnar A.G."/>
        </authorList>
    </citation>
    <scope>NUCLEOTIDE SEQUENCE</scope>
    <source>
        <strain evidence="2">GMGI-L3</strain>
    </source>
</reference>
<feature type="compositionally biased region" description="Polar residues" evidence="1">
    <location>
        <begin position="1"/>
        <end position="23"/>
    </location>
</feature>
<proteinExistence type="predicted"/>
<dbReference type="Proteomes" id="UP000747542">
    <property type="component" value="Unassembled WGS sequence"/>
</dbReference>
<name>A0A8J5JEF6_HOMAM</name>
<feature type="compositionally biased region" description="Basic and acidic residues" evidence="1">
    <location>
        <begin position="69"/>
        <end position="78"/>
    </location>
</feature>
<feature type="compositionally biased region" description="Basic and acidic residues" evidence="1">
    <location>
        <begin position="24"/>
        <end position="36"/>
    </location>
</feature>
<evidence type="ECO:0000313" key="2">
    <source>
        <dbReference type="EMBL" id="KAG7155294.1"/>
    </source>
</evidence>
<protein>
    <submittedName>
        <fullName evidence="2">Uncharacterized protein</fullName>
    </submittedName>
</protein>
<feature type="region of interest" description="Disordered" evidence="1">
    <location>
        <begin position="1"/>
        <end position="94"/>
    </location>
</feature>
<gene>
    <name evidence="2" type="ORF">Hamer_G030264</name>
</gene>